<dbReference type="HOGENOM" id="CLU_019225_2_0_1"/>
<dbReference type="PANTHER" id="PTHR23023">
    <property type="entry name" value="DIMETHYLANILINE MONOOXYGENASE"/>
    <property type="match status" value="1"/>
</dbReference>
<proteinExistence type="predicted"/>
<dbReference type="Pfam" id="PF13738">
    <property type="entry name" value="Pyr_redox_3"/>
    <property type="match status" value="1"/>
</dbReference>
<name>N1PIW7_DOTSN</name>
<dbReference type="GO" id="GO:0016491">
    <property type="term" value="F:oxidoreductase activity"/>
    <property type="evidence" value="ECO:0007669"/>
    <property type="project" value="UniProtKB-KW"/>
</dbReference>
<dbReference type="OMA" id="IFWQNCT"/>
<dbReference type="InterPro" id="IPR036188">
    <property type="entry name" value="FAD/NAD-bd_sf"/>
</dbReference>
<evidence type="ECO:0000313" key="4">
    <source>
        <dbReference type="EMBL" id="EME41251.1"/>
    </source>
</evidence>
<evidence type="ECO:0000256" key="1">
    <source>
        <dbReference type="ARBA" id="ARBA00022630"/>
    </source>
</evidence>
<accession>N1PIW7</accession>
<feature type="non-terminal residue" evidence="4">
    <location>
        <position position="1"/>
    </location>
</feature>
<dbReference type="Gene3D" id="3.50.50.60">
    <property type="entry name" value="FAD/NAD(P)-binding domain"/>
    <property type="match status" value="1"/>
</dbReference>
<dbReference type="eggNOG" id="KOG1399">
    <property type="taxonomic scope" value="Eukaryota"/>
</dbReference>
<dbReference type="AlphaFoldDB" id="N1PIW7"/>
<dbReference type="EMBL" id="KB446542">
    <property type="protein sequence ID" value="EME41251.1"/>
    <property type="molecule type" value="Genomic_DNA"/>
</dbReference>
<keyword evidence="2" id="KW-0274">FAD</keyword>
<keyword evidence="1" id="KW-0285">Flavoprotein</keyword>
<evidence type="ECO:0000256" key="2">
    <source>
        <dbReference type="ARBA" id="ARBA00022827"/>
    </source>
</evidence>
<dbReference type="SUPFAM" id="SSF51905">
    <property type="entry name" value="FAD/NAD(P)-binding domain"/>
    <property type="match status" value="2"/>
</dbReference>
<dbReference type="OrthoDB" id="2915840at2759"/>
<sequence>GIYGVQALRTYLDIHPSAKVLALEADDGAGGVWSKHRFYDGFWTQVSFGCCEFSDRPMKQPRDEDIRYGLFNARYVHEYLESYLDDHVYGDQSLRDRVRCGLQVTSVSKIDGLWHVRGQPTNPRGTDRIFTAPKVIIASGNTSIPNVPDFPNHGFQGQTIHIKDYGKHASKLMSSSPKSIAVLGAGKSAADLAFTAAQSGHIVSWIVRKSGHGPGLFAVPQKLGPYQNPTDVMLSRLGGTLSPSHLQPYTWWMWFLHTTWLGQMLLMLIFRIAGENSWKHARWNSMENARKGYHLLKPDSDGFVLDAPVGFIQDPRFWPTIAEKVRVYREDIDNLGVNGIHLADADKTVIDCDVLLLGTGFKSQLPFLTENEHRRLGLSHTVIDDKKAALWDRLTEEADSDIVRRFPLLARRQASGEKQEATPMRLYNAIGPLDDRSIAFVGFISLVNNFLGAEWQALWATAWLDCSPLLKVSGPQRMEKIVAYDTQWSRRRYPYSSEVSGTTYDLECIPYGDRLMAELGLESHVRHLSWWDYWTSVNCQRRYAGLVPEYKANLAAKISSG</sequence>
<keyword evidence="5" id="KW-1185">Reference proteome</keyword>
<evidence type="ECO:0000313" key="5">
    <source>
        <dbReference type="Proteomes" id="UP000016933"/>
    </source>
</evidence>
<reference evidence="4 5" key="2">
    <citation type="journal article" date="2012" name="PLoS Pathog.">
        <title>Diverse lifestyles and strategies of plant pathogenesis encoded in the genomes of eighteen Dothideomycetes fungi.</title>
        <authorList>
            <person name="Ohm R.A."/>
            <person name="Feau N."/>
            <person name="Henrissat B."/>
            <person name="Schoch C.L."/>
            <person name="Horwitz B.A."/>
            <person name="Barry K.W."/>
            <person name="Condon B.J."/>
            <person name="Copeland A.C."/>
            <person name="Dhillon B."/>
            <person name="Glaser F."/>
            <person name="Hesse C.N."/>
            <person name="Kosti I."/>
            <person name="LaButti K."/>
            <person name="Lindquist E.A."/>
            <person name="Lucas S."/>
            <person name="Salamov A.A."/>
            <person name="Bradshaw R.E."/>
            <person name="Ciuffetti L."/>
            <person name="Hamelin R.C."/>
            <person name="Kema G.H.J."/>
            <person name="Lawrence C."/>
            <person name="Scott J.A."/>
            <person name="Spatafora J.W."/>
            <person name="Turgeon B.G."/>
            <person name="de Wit P.J.G.M."/>
            <person name="Zhong S."/>
            <person name="Goodwin S.B."/>
            <person name="Grigoriev I.V."/>
        </authorList>
    </citation>
    <scope>NUCLEOTIDE SEQUENCE [LARGE SCALE GENOMIC DNA]</scope>
    <source>
        <strain evidence="5">NZE10 / CBS 128990</strain>
    </source>
</reference>
<dbReference type="Proteomes" id="UP000016933">
    <property type="component" value="Unassembled WGS sequence"/>
</dbReference>
<keyword evidence="3" id="KW-0560">Oxidoreductase</keyword>
<dbReference type="InterPro" id="IPR050346">
    <property type="entry name" value="FMO-like"/>
</dbReference>
<protein>
    <submittedName>
        <fullName evidence="4">Uncharacterized protein</fullName>
    </submittedName>
</protein>
<gene>
    <name evidence="4" type="ORF">DOTSEDRAFT_135784</name>
</gene>
<organism evidence="4 5">
    <name type="scientific">Dothistroma septosporum (strain NZE10 / CBS 128990)</name>
    <name type="common">Red band needle blight fungus</name>
    <name type="synonym">Mycosphaerella pini</name>
    <dbReference type="NCBI Taxonomy" id="675120"/>
    <lineage>
        <taxon>Eukaryota</taxon>
        <taxon>Fungi</taxon>
        <taxon>Dikarya</taxon>
        <taxon>Ascomycota</taxon>
        <taxon>Pezizomycotina</taxon>
        <taxon>Dothideomycetes</taxon>
        <taxon>Dothideomycetidae</taxon>
        <taxon>Mycosphaerellales</taxon>
        <taxon>Mycosphaerellaceae</taxon>
        <taxon>Dothistroma</taxon>
    </lineage>
</organism>
<evidence type="ECO:0000256" key="3">
    <source>
        <dbReference type="ARBA" id="ARBA00023002"/>
    </source>
</evidence>
<reference evidence="5" key="1">
    <citation type="journal article" date="2012" name="PLoS Genet.">
        <title>The genomes of the fungal plant pathogens Cladosporium fulvum and Dothistroma septosporum reveal adaptation to different hosts and lifestyles but also signatures of common ancestry.</title>
        <authorList>
            <person name="de Wit P.J.G.M."/>
            <person name="van der Burgt A."/>
            <person name="Oekmen B."/>
            <person name="Stergiopoulos I."/>
            <person name="Abd-Elsalam K.A."/>
            <person name="Aerts A.L."/>
            <person name="Bahkali A.H."/>
            <person name="Beenen H.G."/>
            <person name="Chettri P."/>
            <person name="Cox M.P."/>
            <person name="Datema E."/>
            <person name="de Vries R.P."/>
            <person name="Dhillon B."/>
            <person name="Ganley A.R."/>
            <person name="Griffiths S.A."/>
            <person name="Guo Y."/>
            <person name="Hamelin R.C."/>
            <person name="Henrissat B."/>
            <person name="Kabir M.S."/>
            <person name="Jashni M.K."/>
            <person name="Kema G."/>
            <person name="Klaubauf S."/>
            <person name="Lapidus A."/>
            <person name="Levasseur A."/>
            <person name="Lindquist E."/>
            <person name="Mehrabi R."/>
            <person name="Ohm R.A."/>
            <person name="Owen T.J."/>
            <person name="Salamov A."/>
            <person name="Schwelm A."/>
            <person name="Schijlen E."/>
            <person name="Sun H."/>
            <person name="van den Burg H.A."/>
            <person name="van Ham R.C.H.J."/>
            <person name="Zhang S."/>
            <person name="Goodwin S.B."/>
            <person name="Grigoriev I.V."/>
            <person name="Collemare J."/>
            <person name="Bradshaw R.E."/>
        </authorList>
    </citation>
    <scope>NUCLEOTIDE SEQUENCE [LARGE SCALE GENOMIC DNA]</scope>
    <source>
        <strain evidence="5">NZE10 / CBS 128990</strain>
    </source>
</reference>